<comment type="subcellular location">
    <subcellularLocation>
        <location evidence="2">Cytoplasm</location>
    </subcellularLocation>
    <subcellularLocation>
        <location evidence="1">Nucleus</location>
    </subcellularLocation>
</comment>
<dbReference type="GeneTree" id="ENSGT01130000278292"/>
<dbReference type="Pfam" id="PF00452">
    <property type="entry name" value="Bcl-2"/>
    <property type="match status" value="1"/>
</dbReference>
<feature type="compositionally biased region" description="Polar residues" evidence="7">
    <location>
        <begin position="60"/>
        <end position="78"/>
    </location>
</feature>
<dbReference type="SMART" id="SM00337">
    <property type="entry name" value="BCL"/>
    <property type="match status" value="1"/>
</dbReference>
<gene>
    <name evidence="10" type="primary">LOC108930426</name>
</gene>
<evidence type="ECO:0000313" key="10">
    <source>
        <dbReference type="Ensembl" id="ENSSFOP00015073640.1"/>
    </source>
</evidence>
<dbReference type="GeneID" id="108930426"/>
<evidence type="ECO:0000256" key="7">
    <source>
        <dbReference type="SAM" id="MobiDB-lite"/>
    </source>
</evidence>
<reference evidence="10" key="3">
    <citation type="submission" date="2025-09" db="UniProtKB">
        <authorList>
            <consortium name="Ensembl"/>
        </authorList>
    </citation>
    <scope>IDENTIFICATION</scope>
</reference>
<dbReference type="GO" id="GO:0015267">
    <property type="term" value="F:channel activity"/>
    <property type="evidence" value="ECO:0007669"/>
    <property type="project" value="TreeGrafter"/>
</dbReference>
<keyword evidence="8" id="KW-0812">Transmembrane</keyword>
<evidence type="ECO:0000256" key="2">
    <source>
        <dbReference type="ARBA" id="ARBA00004496"/>
    </source>
</evidence>
<evidence type="ECO:0000259" key="9">
    <source>
        <dbReference type="SMART" id="SM00337"/>
    </source>
</evidence>
<name>A0A8C9WE28_SCLFO</name>
<evidence type="ECO:0000256" key="3">
    <source>
        <dbReference type="ARBA" id="ARBA00009458"/>
    </source>
</evidence>
<dbReference type="GO" id="GO:0001836">
    <property type="term" value="P:release of cytochrome c from mitochondria"/>
    <property type="evidence" value="ECO:0007669"/>
    <property type="project" value="TreeGrafter"/>
</dbReference>
<dbReference type="GO" id="GO:0008053">
    <property type="term" value="P:mitochondrial fusion"/>
    <property type="evidence" value="ECO:0007669"/>
    <property type="project" value="TreeGrafter"/>
</dbReference>
<sequence>MSMSTMNRVSAVSLLCPGVKAKVFDQGPFPAASSGSSKLPSEEELDDVSDEVDSAPAPIKSSSKLSFPGGFQQSSNADGSLPNSPPDSPDSSPDAPLAACCFPKADAQLERDTRALVGAFLRSFAGLSRGDCAQSRALPVMRRVVEELLEKHHLVYQGMIQKLDVDHREDDTSFVTAVAKNLFSDGHTNWGRIASLIAFGAVVCQRLKDSGREHCVDSVASQISSYLVTEQQDWLSNNKGWEGFVDFFHIEDTESLVRNALMAFAGVAGIGAGLALLIR</sequence>
<keyword evidence="4" id="KW-0963">Cytoplasm</keyword>
<evidence type="ECO:0000256" key="5">
    <source>
        <dbReference type="ARBA" id="ARBA00022703"/>
    </source>
</evidence>
<comment type="similarity">
    <text evidence="3">Belongs to the Bcl-2 family.</text>
</comment>
<accession>A0A8C9WE28</accession>
<dbReference type="InterPro" id="IPR046371">
    <property type="entry name" value="Bcl-2_BH1-3"/>
</dbReference>
<keyword evidence="8" id="KW-0472">Membrane</keyword>
<dbReference type="InterPro" id="IPR013281">
    <property type="entry name" value="Apop_reg_Mc1"/>
</dbReference>
<dbReference type="PANTHER" id="PTHR11256">
    <property type="entry name" value="BCL-2 RELATED"/>
    <property type="match status" value="1"/>
</dbReference>
<reference evidence="10" key="2">
    <citation type="submission" date="2025-08" db="UniProtKB">
        <authorList>
            <consortium name="Ensembl"/>
        </authorList>
    </citation>
    <scope>IDENTIFICATION</scope>
</reference>
<dbReference type="InterPro" id="IPR036834">
    <property type="entry name" value="Bcl-2-like_sf"/>
</dbReference>
<dbReference type="PANTHER" id="PTHR11256:SF46">
    <property type="entry name" value="INDUCED MYELOID LEUKEMIA CELL DIFFERENTIATION PROTEIN MCL-1"/>
    <property type="match status" value="1"/>
</dbReference>
<keyword evidence="11" id="KW-1185">Reference proteome</keyword>
<dbReference type="KEGG" id="sfm:108930426"/>
<dbReference type="PRINTS" id="PR01862">
    <property type="entry name" value="BCL2FAMILY"/>
</dbReference>
<organism evidence="10 11">
    <name type="scientific">Scleropages formosus</name>
    <name type="common">Asian bonytongue</name>
    <name type="synonym">Osteoglossum formosum</name>
    <dbReference type="NCBI Taxonomy" id="113540"/>
    <lineage>
        <taxon>Eukaryota</taxon>
        <taxon>Metazoa</taxon>
        <taxon>Chordata</taxon>
        <taxon>Craniata</taxon>
        <taxon>Vertebrata</taxon>
        <taxon>Euteleostomi</taxon>
        <taxon>Actinopterygii</taxon>
        <taxon>Neopterygii</taxon>
        <taxon>Teleostei</taxon>
        <taxon>Osteoglossocephala</taxon>
        <taxon>Osteoglossomorpha</taxon>
        <taxon>Osteoglossiformes</taxon>
        <taxon>Osteoglossidae</taxon>
        <taxon>Scleropages</taxon>
    </lineage>
</organism>
<dbReference type="GO" id="GO:0042981">
    <property type="term" value="P:regulation of apoptotic process"/>
    <property type="evidence" value="ECO:0007669"/>
    <property type="project" value="InterPro"/>
</dbReference>
<dbReference type="GO" id="GO:0051400">
    <property type="term" value="F:BH domain binding"/>
    <property type="evidence" value="ECO:0007669"/>
    <property type="project" value="TreeGrafter"/>
</dbReference>
<dbReference type="GO" id="GO:0008630">
    <property type="term" value="P:intrinsic apoptotic signaling pathway in response to DNA damage"/>
    <property type="evidence" value="ECO:0007669"/>
    <property type="project" value="TreeGrafter"/>
</dbReference>
<dbReference type="PRINTS" id="PR01866">
    <property type="entry name" value="APOPREGMCL1"/>
</dbReference>
<dbReference type="RefSeq" id="XP_018601166.2">
    <property type="nucleotide sequence ID" value="XM_018745650.2"/>
</dbReference>
<feature type="compositionally biased region" description="Acidic residues" evidence="7">
    <location>
        <begin position="42"/>
        <end position="53"/>
    </location>
</feature>
<feature type="domain" description="Bcl-2 Bcl-2 homology region 1-3" evidence="9">
    <location>
        <begin position="141"/>
        <end position="241"/>
    </location>
</feature>
<evidence type="ECO:0000256" key="1">
    <source>
        <dbReference type="ARBA" id="ARBA00004123"/>
    </source>
</evidence>
<dbReference type="GO" id="GO:0097192">
    <property type="term" value="P:extrinsic apoptotic signaling pathway in absence of ligand"/>
    <property type="evidence" value="ECO:0007669"/>
    <property type="project" value="TreeGrafter"/>
</dbReference>
<keyword evidence="5" id="KW-0053">Apoptosis</keyword>
<dbReference type="CDD" id="cd06845">
    <property type="entry name" value="Bcl-2_like"/>
    <property type="match status" value="1"/>
</dbReference>
<dbReference type="AlphaFoldDB" id="A0A8C9WE28"/>
<evidence type="ECO:0000256" key="4">
    <source>
        <dbReference type="ARBA" id="ARBA00022490"/>
    </source>
</evidence>
<evidence type="ECO:0000256" key="6">
    <source>
        <dbReference type="ARBA" id="ARBA00023242"/>
    </source>
</evidence>
<feature type="region of interest" description="Disordered" evidence="7">
    <location>
        <begin position="27"/>
        <end position="97"/>
    </location>
</feature>
<evidence type="ECO:0000256" key="8">
    <source>
        <dbReference type="SAM" id="Phobius"/>
    </source>
</evidence>
<dbReference type="InterPro" id="IPR026298">
    <property type="entry name" value="Bcl-2_fam"/>
</dbReference>
<dbReference type="GO" id="GO:0005741">
    <property type="term" value="C:mitochondrial outer membrane"/>
    <property type="evidence" value="ECO:0007669"/>
    <property type="project" value="TreeGrafter"/>
</dbReference>
<dbReference type="SUPFAM" id="SSF56854">
    <property type="entry name" value="Bcl-2 inhibitors of programmed cell death"/>
    <property type="match status" value="1"/>
</dbReference>
<dbReference type="Gene3D" id="1.10.437.10">
    <property type="entry name" value="Blc2-like"/>
    <property type="match status" value="1"/>
</dbReference>
<dbReference type="GO" id="GO:0005634">
    <property type="term" value="C:nucleus"/>
    <property type="evidence" value="ECO:0007669"/>
    <property type="project" value="UniProtKB-SubCell"/>
</dbReference>
<dbReference type="Ensembl" id="ENSSFOT00015046975.1">
    <property type="protein sequence ID" value="ENSSFOP00015073640.1"/>
    <property type="gene ID" value="ENSSFOG00015028529.1"/>
</dbReference>
<dbReference type="FunFam" id="1.10.437.10:FF:000017">
    <property type="entry name" value="MCL1, BCL2 family apoptosis regulator"/>
    <property type="match status" value="1"/>
</dbReference>
<evidence type="ECO:0000313" key="11">
    <source>
        <dbReference type="Proteomes" id="UP000694397"/>
    </source>
</evidence>
<dbReference type="Proteomes" id="UP000694397">
    <property type="component" value="Chromosome 23"/>
</dbReference>
<dbReference type="OrthoDB" id="8932147at2759"/>
<dbReference type="PROSITE" id="PS50062">
    <property type="entry name" value="BCL2_FAMILY"/>
    <property type="match status" value="1"/>
</dbReference>
<feature type="transmembrane region" description="Helical" evidence="8">
    <location>
        <begin position="260"/>
        <end position="278"/>
    </location>
</feature>
<reference evidence="10 11" key="1">
    <citation type="submission" date="2019-04" db="EMBL/GenBank/DDBJ databases">
        <authorList>
            <consortium name="Wellcome Sanger Institute Data Sharing"/>
        </authorList>
    </citation>
    <scope>NUCLEOTIDE SEQUENCE [LARGE SCALE GENOMIC DNA]</scope>
</reference>
<keyword evidence="8" id="KW-1133">Transmembrane helix</keyword>
<protein>
    <submittedName>
        <fullName evidence="10">MCL1 apoptosis regulator, BCL2 family member b</fullName>
    </submittedName>
</protein>
<proteinExistence type="inferred from homology"/>
<dbReference type="InterPro" id="IPR002475">
    <property type="entry name" value="Bcl2-like"/>
</dbReference>
<keyword evidence="6" id="KW-0539">Nucleus</keyword>